<feature type="region of interest" description="Disordered" evidence="1">
    <location>
        <begin position="28"/>
        <end position="51"/>
    </location>
</feature>
<feature type="signal peptide" evidence="2">
    <location>
        <begin position="1"/>
        <end position="25"/>
    </location>
</feature>
<feature type="chain" id="PRO_5011698239" description="Lipoprotein" evidence="2">
    <location>
        <begin position="26"/>
        <end position="252"/>
    </location>
</feature>
<reference evidence="3 4" key="1">
    <citation type="submission" date="2016-10" db="EMBL/GenBank/DDBJ databases">
        <authorList>
            <person name="de Groot N.N."/>
        </authorList>
    </citation>
    <scope>NUCLEOTIDE SEQUENCE [LARGE SCALE GENOMIC DNA]</scope>
    <source>
        <strain evidence="3 4">TC2-24</strain>
    </source>
</reference>
<dbReference type="EMBL" id="FOIQ01000005">
    <property type="protein sequence ID" value="SEW21757.1"/>
    <property type="molecule type" value="Genomic_DNA"/>
</dbReference>
<gene>
    <name evidence="3" type="ORF">SAMN04487850_2223</name>
</gene>
<accession>A0A1I0Q4N6</accession>
<sequence>MSLSIYMKYSLIALFCCFLMFTACGQKHTNNSDRKSESCIKDSQKHTGKKPVIERRQPTVSDVNLFMLRKTSDEFDNLYYLFLNADSQFEILLYAIIATDKFDIASGYYEIACCLTNCLSYLSIGTHSKEMASHYLKIGSEKDKICTEAYNSLDKRKDYEKMWLPKKNKSPLAELKANSLMGSIRDYNKLRSELLHEDQYDLLLYYSYIMVERYNYIPAKKDIIDIMEKAYEKYGLGKYGKDADYFCSFFQE</sequence>
<protein>
    <recommendedName>
        <fullName evidence="5">Lipoprotein</fullName>
    </recommendedName>
</protein>
<evidence type="ECO:0000256" key="1">
    <source>
        <dbReference type="SAM" id="MobiDB-lite"/>
    </source>
</evidence>
<dbReference type="Proteomes" id="UP000199373">
    <property type="component" value="Unassembled WGS sequence"/>
</dbReference>
<keyword evidence="4" id="KW-1185">Reference proteome</keyword>
<name>A0A1I0Q4N6_9BACT</name>
<evidence type="ECO:0000256" key="2">
    <source>
        <dbReference type="SAM" id="SignalP"/>
    </source>
</evidence>
<feature type="compositionally biased region" description="Basic and acidic residues" evidence="1">
    <location>
        <begin position="30"/>
        <end position="51"/>
    </location>
</feature>
<dbReference type="AlphaFoldDB" id="A0A1I0Q4N6"/>
<evidence type="ECO:0000313" key="4">
    <source>
        <dbReference type="Proteomes" id="UP000199373"/>
    </source>
</evidence>
<proteinExistence type="predicted"/>
<organism evidence="3 4">
    <name type="scientific">Prevotella aff. ruminicola Tc2-24</name>
    <dbReference type="NCBI Taxonomy" id="81582"/>
    <lineage>
        <taxon>Bacteria</taxon>
        <taxon>Pseudomonadati</taxon>
        <taxon>Bacteroidota</taxon>
        <taxon>Bacteroidia</taxon>
        <taxon>Bacteroidales</taxon>
        <taxon>Prevotellaceae</taxon>
        <taxon>Prevotella</taxon>
    </lineage>
</organism>
<evidence type="ECO:0008006" key="5">
    <source>
        <dbReference type="Google" id="ProtNLM"/>
    </source>
</evidence>
<keyword evidence="2" id="KW-0732">Signal</keyword>
<evidence type="ECO:0000313" key="3">
    <source>
        <dbReference type="EMBL" id="SEW21757.1"/>
    </source>
</evidence>